<dbReference type="PANTHER" id="PTHR30336:SF20">
    <property type="entry name" value="DUF218 DOMAIN-CONTAINING PROTEIN"/>
    <property type="match status" value="1"/>
</dbReference>
<keyword evidence="1" id="KW-0812">Transmembrane</keyword>
<dbReference type="PANTHER" id="PTHR30336">
    <property type="entry name" value="INNER MEMBRANE PROTEIN, PROBABLE PERMEASE"/>
    <property type="match status" value="1"/>
</dbReference>
<keyword evidence="1" id="KW-0472">Membrane</keyword>
<evidence type="ECO:0000313" key="3">
    <source>
        <dbReference type="EMBL" id="MBR0563202.1"/>
    </source>
</evidence>
<accession>A0A8J7VU03</accession>
<dbReference type="InterPro" id="IPR014729">
    <property type="entry name" value="Rossmann-like_a/b/a_fold"/>
</dbReference>
<proteinExistence type="predicted"/>
<gene>
    <name evidence="4" type="ORF">KB893_008295</name>
    <name evidence="3" type="ORF">KB893_11865</name>
</gene>
<keyword evidence="5" id="KW-1185">Reference proteome</keyword>
<evidence type="ECO:0000313" key="5">
    <source>
        <dbReference type="Proteomes" id="UP000675747"/>
    </source>
</evidence>
<dbReference type="AlphaFoldDB" id="A0A8J7VU03"/>
<evidence type="ECO:0000313" key="4">
    <source>
        <dbReference type="EMBL" id="MBS7457136.1"/>
    </source>
</evidence>
<sequence>MSRRRRRARGTRASGGRWILRLLVLGLLWIAGVALYILWVGEQDDTTPRDVAIVLGAAAYHINPSPVFEERIRHGVDLYRAGRVRRLIFTGGYGAGAAYAESQVARRFASARGVAEDDILIETASSTTRENLHEAARLMRDNGLATAIVVSDPLHMARGLRLAREAGIDAVGSPTPTSRFRSWRARGGFLAREVYFFHRDHLINLWQRVIGFDAPPATTETP</sequence>
<reference evidence="4 5" key="1">
    <citation type="journal article" date="2021" name="Microbiol. Resour. Announc.">
        <title>Draft Genome Sequence of Coralloluteibacterium stylophorae LMG 29479T.</title>
        <authorList>
            <person name="Karlyshev A.V."/>
            <person name="Kudryashova E.B."/>
            <person name="Ariskina E.V."/>
            <person name="Conroy A.P."/>
            <person name="Abidueva E.Y."/>
        </authorList>
    </citation>
    <scope>NUCLEOTIDE SEQUENCE [LARGE SCALE GENOMIC DNA]</scope>
    <source>
        <strain evidence="4 5">LMG 29479</strain>
    </source>
</reference>
<reference evidence="3" key="2">
    <citation type="submission" date="2021-04" db="EMBL/GenBank/DDBJ databases">
        <authorList>
            <person name="Karlyshev A.V."/>
        </authorList>
    </citation>
    <scope>NUCLEOTIDE SEQUENCE</scope>
    <source>
        <strain evidence="3">LMG 29479</strain>
    </source>
</reference>
<name>A0A8J7VU03_9GAMM</name>
<dbReference type="InterPro" id="IPR051599">
    <property type="entry name" value="Cell_Envelope_Assoc"/>
</dbReference>
<feature type="transmembrane region" description="Helical" evidence="1">
    <location>
        <begin position="20"/>
        <end position="39"/>
    </location>
</feature>
<organism evidence="3">
    <name type="scientific">Coralloluteibacterium stylophorae</name>
    <dbReference type="NCBI Taxonomy" id="1776034"/>
    <lineage>
        <taxon>Bacteria</taxon>
        <taxon>Pseudomonadati</taxon>
        <taxon>Pseudomonadota</taxon>
        <taxon>Gammaproteobacteria</taxon>
        <taxon>Lysobacterales</taxon>
        <taxon>Lysobacteraceae</taxon>
        <taxon>Coralloluteibacterium</taxon>
    </lineage>
</organism>
<dbReference type="Proteomes" id="UP000675747">
    <property type="component" value="Unassembled WGS sequence"/>
</dbReference>
<feature type="domain" description="DUF218" evidence="2">
    <location>
        <begin position="50"/>
        <end position="182"/>
    </location>
</feature>
<keyword evidence="1" id="KW-1133">Transmembrane helix</keyword>
<dbReference type="GO" id="GO:0005886">
    <property type="term" value="C:plasma membrane"/>
    <property type="evidence" value="ECO:0007669"/>
    <property type="project" value="TreeGrafter"/>
</dbReference>
<dbReference type="CDD" id="cd06259">
    <property type="entry name" value="YdcF-like"/>
    <property type="match status" value="1"/>
</dbReference>
<evidence type="ECO:0000256" key="1">
    <source>
        <dbReference type="SAM" id="Phobius"/>
    </source>
</evidence>
<dbReference type="RefSeq" id="WP_211927119.1">
    <property type="nucleotide sequence ID" value="NZ_JAGQFT020000004.1"/>
</dbReference>
<comment type="caution">
    <text evidence="3">The sequence shown here is derived from an EMBL/GenBank/DDBJ whole genome shotgun (WGS) entry which is preliminary data.</text>
</comment>
<dbReference type="InterPro" id="IPR003848">
    <property type="entry name" value="DUF218"/>
</dbReference>
<dbReference type="EMBL" id="JAGQFT020000004">
    <property type="protein sequence ID" value="MBS7457136.1"/>
    <property type="molecule type" value="Genomic_DNA"/>
</dbReference>
<dbReference type="Gene3D" id="3.40.50.620">
    <property type="entry name" value="HUPs"/>
    <property type="match status" value="1"/>
</dbReference>
<dbReference type="Pfam" id="PF02698">
    <property type="entry name" value="DUF218"/>
    <property type="match status" value="1"/>
</dbReference>
<dbReference type="EMBL" id="JAGQFT010000108">
    <property type="protein sequence ID" value="MBR0563202.1"/>
    <property type="molecule type" value="Genomic_DNA"/>
</dbReference>
<protein>
    <submittedName>
        <fullName evidence="3">YdcF family protein</fullName>
    </submittedName>
</protein>
<evidence type="ECO:0000259" key="2">
    <source>
        <dbReference type="Pfam" id="PF02698"/>
    </source>
</evidence>